<evidence type="ECO:0000256" key="3">
    <source>
        <dbReference type="ARBA" id="ARBA00022676"/>
    </source>
</evidence>
<evidence type="ECO:0000256" key="6">
    <source>
        <dbReference type="ARBA" id="ARBA00022989"/>
    </source>
</evidence>
<sequence>MTVPRFAARFVLPLAAVVAVVQWVAGLRGGPYFDEAYMLSLGRHHLDWGFADQPPVTPLLAAAMDHLVPGSLPVLRIPAVLATAGAVAVAGLIARELGADRRAQLLTAGAQATALWVTMAGRWLTPYTVEPVQWLLLLWLLLRWVRVRDDRLLLLLGVVAGIAAETKFQVLLLCAVLLLSVLITGPRELLRRPLFWAGVGIAGVIALPTLIWQGRNGWPQLRMGPIAASESLLYGGRPGIAISLIGMAGVAGMVLLIYGLWRFFGDRELRTYRFLAVSFLALYVFFVITQGRPYYLNGLYGPVIAAGALGLQRRREARERDGLPPRRGWLIWPAYAVSVAAAIGMLILGTSMGSSRPGDQIARNAATGYQQIPAADRSRTVVMGQSYIYAAYLDNYGPRYGLPPAYSGNRGYGYSDPPPASADQVLLVGSDPDQLRPYFSSITVVVDGGQDGTSVWLCSGQRLAWTSLWPKLRTLTVG</sequence>
<keyword evidence="4 10" id="KW-0808">Transferase</keyword>
<keyword evidence="6 8" id="KW-1133">Transmembrane helix</keyword>
<dbReference type="STRING" id="630515.SAMN04489812_5466"/>
<evidence type="ECO:0000256" key="7">
    <source>
        <dbReference type="ARBA" id="ARBA00023136"/>
    </source>
</evidence>
<dbReference type="Pfam" id="PF13231">
    <property type="entry name" value="PMT_2"/>
    <property type="match status" value="1"/>
</dbReference>
<dbReference type="AlphaFoldDB" id="A0A1H1ZUT6"/>
<keyword evidence="2" id="KW-1003">Cell membrane</keyword>
<name>A0A1H1ZUT6_9ACTN</name>
<keyword evidence="3 10" id="KW-0328">Glycosyltransferase</keyword>
<dbReference type="PANTHER" id="PTHR33908:SF11">
    <property type="entry name" value="MEMBRANE PROTEIN"/>
    <property type="match status" value="1"/>
</dbReference>
<dbReference type="PANTHER" id="PTHR33908">
    <property type="entry name" value="MANNOSYLTRANSFERASE YKCB-RELATED"/>
    <property type="match status" value="1"/>
</dbReference>
<feature type="transmembrane region" description="Helical" evidence="8">
    <location>
        <begin position="152"/>
        <end position="182"/>
    </location>
</feature>
<dbReference type="InterPro" id="IPR050297">
    <property type="entry name" value="LipidA_mod_glycosyltrf_83"/>
</dbReference>
<evidence type="ECO:0000256" key="2">
    <source>
        <dbReference type="ARBA" id="ARBA00022475"/>
    </source>
</evidence>
<feature type="transmembrane region" description="Helical" evidence="8">
    <location>
        <begin position="74"/>
        <end position="93"/>
    </location>
</feature>
<comment type="subcellular location">
    <subcellularLocation>
        <location evidence="1">Cell membrane</location>
        <topology evidence="1">Multi-pass membrane protein</topology>
    </subcellularLocation>
</comment>
<dbReference type="EMBL" id="LT629772">
    <property type="protein sequence ID" value="SDT37413.1"/>
    <property type="molecule type" value="Genomic_DNA"/>
</dbReference>
<keyword evidence="7 8" id="KW-0472">Membrane</keyword>
<evidence type="ECO:0000313" key="11">
    <source>
        <dbReference type="Proteomes" id="UP000199103"/>
    </source>
</evidence>
<dbReference type="Proteomes" id="UP000199103">
    <property type="component" value="Chromosome I"/>
</dbReference>
<gene>
    <name evidence="10" type="ORF">SAMN04489812_5466</name>
</gene>
<feature type="transmembrane region" description="Helical" evidence="8">
    <location>
        <begin position="194"/>
        <end position="213"/>
    </location>
</feature>
<feature type="domain" description="Glycosyltransferase RgtA/B/C/D-like" evidence="9">
    <location>
        <begin position="52"/>
        <end position="212"/>
    </location>
</feature>
<evidence type="ECO:0000259" key="9">
    <source>
        <dbReference type="Pfam" id="PF13231"/>
    </source>
</evidence>
<keyword evidence="5 8" id="KW-0812">Transmembrane</keyword>
<organism evidence="10 11">
    <name type="scientific">Microlunatus soli</name>
    <dbReference type="NCBI Taxonomy" id="630515"/>
    <lineage>
        <taxon>Bacteria</taxon>
        <taxon>Bacillati</taxon>
        <taxon>Actinomycetota</taxon>
        <taxon>Actinomycetes</taxon>
        <taxon>Propionibacteriales</taxon>
        <taxon>Propionibacteriaceae</taxon>
        <taxon>Microlunatus</taxon>
    </lineage>
</organism>
<evidence type="ECO:0000256" key="8">
    <source>
        <dbReference type="SAM" id="Phobius"/>
    </source>
</evidence>
<dbReference type="InterPro" id="IPR038731">
    <property type="entry name" value="RgtA/B/C-like"/>
</dbReference>
<keyword evidence="11" id="KW-1185">Reference proteome</keyword>
<evidence type="ECO:0000313" key="10">
    <source>
        <dbReference type="EMBL" id="SDT37413.1"/>
    </source>
</evidence>
<reference evidence="10 11" key="1">
    <citation type="submission" date="2016-10" db="EMBL/GenBank/DDBJ databases">
        <authorList>
            <person name="de Groot N.N."/>
        </authorList>
    </citation>
    <scope>NUCLEOTIDE SEQUENCE [LARGE SCALE GENOMIC DNA]</scope>
    <source>
        <strain evidence="10 11">DSM 21800</strain>
    </source>
</reference>
<evidence type="ECO:0000256" key="1">
    <source>
        <dbReference type="ARBA" id="ARBA00004651"/>
    </source>
</evidence>
<evidence type="ECO:0000256" key="5">
    <source>
        <dbReference type="ARBA" id="ARBA00022692"/>
    </source>
</evidence>
<feature type="transmembrane region" description="Helical" evidence="8">
    <location>
        <begin position="240"/>
        <end position="260"/>
    </location>
</feature>
<feature type="transmembrane region" description="Helical" evidence="8">
    <location>
        <begin position="272"/>
        <end position="288"/>
    </location>
</feature>
<feature type="transmembrane region" description="Helical" evidence="8">
    <location>
        <begin position="332"/>
        <end position="353"/>
    </location>
</feature>
<proteinExistence type="predicted"/>
<dbReference type="GO" id="GO:0016763">
    <property type="term" value="F:pentosyltransferase activity"/>
    <property type="evidence" value="ECO:0007669"/>
    <property type="project" value="TreeGrafter"/>
</dbReference>
<dbReference type="GO" id="GO:0005886">
    <property type="term" value="C:plasma membrane"/>
    <property type="evidence" value="ECO:0007669"/>
    <property type="project" value="UniProtKB-SubCell"/>
</dbReference>
<accession>A0A1H1ZUT6</accession>
<protein>
    <submittedName>
        <fullName evidence="10">Dolichyl-phosphate-mannose-protein mannosyltransferase</fullName>
    </submittedName>
</protein>
<evidence type="ECO:0000256" key="4">
    <source>
        <dbReference type="ARBA" id="ARBA00022679"/>
    </source>
</evidence>
<dbReference type="GO" id="GO:0009103">
    <property type="term" value="P:lipopolysaccharide biosynthetic process"/>
    <property type="evidence" value="ECO:0007669"/>
    <property type="project" value="UniProtKB-ARBA"/>
</dbReference>